<dbReference type="EMBL" id="CAJVPU010047925">
    <property type="protein sequence ID" value="CAG8754611.1"/>
    <property type="molecule type" value="Genomic_DNA"/>
</dbReference>
<accession>A0ACA9QIR1</accession>
<dbReference type="Proteomes" id="UP000789702">
    <property type="component" value="Unassembled WGS sequence"/>
</dbReference>
<evidence type="ECO:0000313" key="1">
    <source>
        <dbReference type="EMBL" id="CAG8754611.1"/>
    </source>
</evidence>
<name>A0ACA9QIR1_9GLOM</name>
<feature type="non-terminal residue" evidence="1">
    <location>
        <position position="92"/>
    </location>
</feature>
<protein>
    <submittedName>
        <fullName evidence="1">7310_t:CDS:1</fullName>
    </submittedName>
</protein>
<proteinExistence type="predicted"/>
<feature type="non-terminal residue" evidence="1">
    <location>
        <position position="1"/>
    </location>
</feature>
<organism evidence="1 2">
    <name type="scientific">Dentiscutata heterogama</name>
    <dbReference type="NCBI Taxonomy" id="1316150"/>
    <lineage>
        <taxon>Eukaryota</taxon>
        <taxon>Fungi</taxon>
        <taxon>Fungi incertae sedis</taxon>
        <taxon>Mucoromycota</taxon>
        <taxon>Glomeromycotina</taxon>
        <taxon>Glomeromycetes</taxon>
        <taxon>Diversisporales</taxon>
        <taxon>Gigasporaceae</taxon>
        <taxon>Dentiscutata</taxon>
    </lineage>
</organism>
<comment type="caution">
    <text evidence="1">The sequence shown here is derived from an EMBL/GenBank/DDBJ whole genome shotgun (WGS) entry which is preliminary data.</text>
</comment>
<keyword evidence="2" id="KW-1185">Reference proteome</keyword>
<gene>
    <name evidence="1" type="ORF">DHETER_LOCUS14857</name>
</gene>
<evidence type="ECO:0000313" key="2">
    <source>
        <dbReference type="Proteomes" id="UP000789702"/>
    </source>
</evidence>
<sequence length="92" mass="10619">INSSLKWLEDAIEKKLVNFFKYSGFNVCRKISDSRTSSVFESEWVNFGLTVALKSLKVENDGNDICSFVKELKLLQRVSYHPKIIHFFGVTQ</sequence>
<reference evidence="1" key="1">
    <citation type="submission" date="2021-06" db="EMBL/GenBank/DDBJ databases">
        <authorList>
            <person name="Kallberg Y."/>
            <person name="Tangrot J."/>
            <person name="Rosling A."/>
        </authorList>
    </citation>
    <scope>NUCLEOTIDE SEQUENCE</scope>
    <source>
        <strain evidence="1">IL203A</strain>
    </source>
</reference>